<accession>A0A846QM23</accession>
<gene>
    <name evidence="1" type="ORF">GGQ74_001142</name>
</gene>
<dbReference type="EMBL" id="JAATJA010000001">
    <property type="protein sequence ID" value="NJB67502.1"/>
    <property type="molecule type" value="Genomic_DNA"/>
</dbReference>
<evidence type="ECO:0000313" key="2">
    <source>
        <dbReference type="Proteomes" id="UP000580856"/>
    </source>
</evidence>
<proteinExistence type="predicted"/>
<organism evidence="1 2">
    <name type="scientific">Desulfobaculum xiamenense</name>
    <dbReference type="NCBI Taxonomy" id="995050"/>
    <lineage>
        <taxon>Bacteria</taxon>
        <taxon>Pseudomonadati</taxon>
        <taxon>Thermodesulfobacteriota</taxon>
        <taxon>Desulfovibrionia</taxon>
        <taxon>Desulfovibrionales</taxon>
        <taxon>Desulfovibrionaceae</taxon>
        <taxon>Desulfobaculum</taxon>
    </lineage>
</organism>
<sequence>MGRIETVRIVSEDTTSGFMVINRDDFDPESHTLFGQEVSWLAGELAELGLPELKSFASEVGVDIKGNMKPETVAGRILAACGE</sequence>
<protein>
    <submittedName>
        <fullName evidence="1">Uncharacterized protein</fullName>
    </submittedName>
</protein>
<comment type="caution">
    <text evidence="1">The sequence shown here is derived from an EMBL/GenBank/DDBJ whole genome shotgun (WGS) entry which is preliminary data.</text>
</comment>
<dbReference type="Proteomes" id="UP000580856">
    <property type="component" value="Unassembled WGS sequence"/>
</dbReference>
<dbReference type="AlphaFoldDB" id="A0A846QM23"/>
<keyword evidence="2" id="KW-1185">Reference proteome</keyword>
<reference evidence="1 2" key="1">
    <citation type="submission" date="2020-03" db="EMBL/GenBank/DDBJ databases">
        <title>Genomic Encyclopedia of Type Strains, Phase IV (KMG-IV): sequencing the most valuable type-strain genomes for metagenomic binning, comparative biology and taxonomic classification.</title>
        <authorList>
            <person name="Goeker M."/>
        </authorList>
    </citation>
    <scope>NUCLEOTIDE SEQUENCE [LARGE SCALE GENOMIC DNA]</scope>
    <source>
        <strain evidence="1 2">DSM 24233</strain>
    </source>
</reference>
<dbReference type="RefSeq" id="WP_167940554.1">
    <property type="nucleotide sequence ID" value="NZ_JAATJA010000001.1"/>
</dbReference>
<evidence type="ECO:0000313" key="1">
    <source>
        <dbReference type="EMBL" id="NJB67502.1"/>
    </source>
</evidence>
<name>A0A846QM23_9BACT</name>